<dbReference type="EMBL" id="JBHSJG010000055">
    <property type="protein sequence ID" value="MFC4989841.1"/>
    <property type="molecule type" value="Genomic_DNA"/>
</dbReference>
<dbReference type="RefSeq" id="WP_263623672.1">
    <property type="nucleotide sequence ID" value="NZ_JAIVEF010000008.1"/>
</dbReference>
<dbReference type="Proteomes" id="UP001595925">
    <property type="component" value="Unassembled WGS sequence"/>
</dbReference>
<feature type="region of interest" description="Disordered" evidence="1">
    <location>
        <begin position="150"/>
        <end position="172"/>
    </location>
</feature>
<dbReference type="InterPro" id="IPR009057">
    <property type="entry name" value="Homeodomain-like_sf"/>
</dbReference>
<evidence type="ECO:0000313" key="4">
    <source>
        <dbReference type="Proteomes" id="UP001595925"/>
    </source>
</evidence>
<protein>
    <submittedName>
        <fullName evidence="3">IS630 family transposase</fullName>
    </submittedName>
</protein>
<comment type="caution">
    <text evidence="3">The sequence shown here is derived from an EMBL/GenBank/DDBJ whole genome shotgun (WGS) entry which is preliminary data.</text>
</comment>
<dbReference type="Pfam" id="PF13384">
    <property type="entry name" value="HTH_23"/>
    <property type="match status" value="1"/>
</dbReference>
<evidence type="ECO:0000259" key="2">
    <source>
        <dbReference type="Pfam" id="PF13592"/>
    </source>
</evidence>
<evidence type="ECO:0000313" key="3">
    <source>
        <dbReference type="EMBL" id="MFC4989841.1"/>
    </source>
</evidence>
<dbReference type="InterPro" id="IPR025959">
    <property type="entry name" value="Winged_HTH_dom"/>
</dbReference>
<organism evidence="3 4">
    <name type="scientific">Saliphagus infecundisoli</name>
    <dbReference type="NCBI Taxonomy" id="1849069"/>
    <lineage>
        <taxon>Archaea</taxon>
        <taxon>Methanobacteriati</taxon>
        <taxon>Methanobacteriota</taxon>
        <taxon>Stenosarchaea group</taxon>
        <taxon>Halobacteria</taxon>
        <taxon>Halobacteriales</taxon>
        <taxon>Natrialbaceae</taxon>
        <taxon>Saliphagus</taxon>
    </lineage>
</organism>
<evidence type="ECO:0000256" key="1">
    <source>
        <dbReference type="SAM" id="MobiDB-lite"/>
    </source>
</evidence>
<dbReference type="AlphaFoldDB" id="A0ABD5QJ56"/>
<gene>
    <name evidence="3" type="ORF">ACFPFO_19160</name>
</gene>
<proteinExistence type="predicted"/>
<dbReference type="NCBIfam" id="NF033545">
    <property type="entry name" value="transpos_IS630"/>
    <property type="match status" value="1"/>
</dbReference>
<dbReference type="InterPro" id="IPR047655">
    <property type="entry name" value="Transpos_IS630-like"/>
</dbReference>
<keyword evidence="4" id="KW-1185">Reference proteome</keyword>
<dbReference type="Pfam" id="PF13592">
    <property type="entry name" value="HTH_33"/>
    <property type="match status" value="1"/>
</dbReference>
<name>A0ABD5QJ56_9EURY</name>
<sequence length="172" mass="19727">MTTWGGKLDGVDEEQLRQQLRTETDAKAVKRLTSALLYRQGKSPAEIEQLLGFPEQTVYDWLDTVAKRDPTALGDLPRPGQPARLTDDQWTELTATLAASPSEAGYDQPTWTPALVREYVAETFDVEYSLAHMYRVMKRAGLSYQTARPHHYKADPAEQRRWREEFKKSGRR</sequence>
<feature type="compositionally biased region" description="Basic and acidic residues" evidence="1">
    <location>
        <begin position="152"/>
        <end position="172"/>
    </location>
</feature>
<accession>A0ABD5QJ56</accession>
<reference evidence="3 4" key="1">
    <citation type="journal article" date="2019" name="Int. J. Syst. Evol. Microbiol.">
        <title>The Global Catalogue of Microorganisms (GCM) 10K type strain sequencing project: providing services to taxonomists for standard genome sequencing and annotation.</title>
        <authorList>
            <consortium name="The Broad Institute Genomics Platform"/>
            <consortium name="The Broad Institute Genome Sequencing Center for Infectious Disease"/>
            <person name="Wu L."/>
            <person name="Ma J."/>
        </authorList>
    </citation>
    <scope>NUCLEOTIDE SEQUENCE [LARGE SCALE GENOMIC DNA]</scope>
    <source>
        <strain evidence="3 4">CGMCC 1.15824</strain>
    </source>
</reference>
<dbReference type="SUPFAM" id="SSF46689">
    <property type="entry name" value="Homeodomain-like"/>
    <property type="match status" value="1"/>
</dbReference>
<feature type="domain" description="Winged helix-turn helix" evidence="2">
    <location>
        <begin position="108"/>
        <end position="165"/>
    </location>
</feature>